<evidence type="ECO:0000313" key="6">
    <source>
        <dbReference type="Proteomes" id="UP000187148"/>
    </source>
</evidence>
<dbReference type="Pfam" id="PF02899">
    <property type="entry name" value="Phage_int_SAM_1"/>
    <property type="match status" value="1"/>
</dbReference>
<keyword evidence="1" id="KW-0159">Chromosome partition</keyword>
<proteinExistence type="predicted"/>
<accession>A0A830Z4G3</accession>
<name>A0A830Z4G3_9ENTR</name>
<dbReference type="InterPro" id="IPR013762">
    <property type="entry name" value="Integrase-like_cat_sf"/>
</dbReference>
<dbReference type="InterPro" id="IPR002104">
    <property type="entry name" value="Integrase_catalytic"/>
</dbReference>
<organism evidence="5 6">
    <name type="scientific">Kosakonia cowanii JCM 10956 = DSM 18146</name>
    <dbReference type="NCBI Taxonomy" id="1300165"/>
    <lineage>
        <taxon>Bacteria</taxon>
        <taxon>Pseudomonadati</taxon>
        <taxon>Pseudomonadota</taxon>
        <taxon>Gammaproteobacteria</taxon>
        <taxon>Enterobacterales</taxon>
        <taxon>Enterobacteriaceae</taxon>
        <taxon>Kosakonia</taxon>
    </lineage>
</organism>
<keyword evidence="5" id="KW-0614">Plasmid</keyword>
<dbReference type="GO" id="GO:0006310">
    <property type="term" value="P:DNA recombination"/>
    <property type="evidence" value="ECO:0007669"/>
    <property type="project" value="UniProtKB-KW"/>
</dbReference>
<dbReference type="PANTHER" id="PTHR30349:SF81">
    <property type="entry name" value="TYROSINE RECOMBINASE XERC"/>
    <property type="match status" value="1"/>
</dbReference>
<dbReference type="KEGG" id="kco:BWI95_22060"/>
<evidence type="ECO:0000256" key="1">
    <source>
        <dbReference type="ARBA" id="ARBA00022829"/>
    </source>
</evidence>
<dbReference type="AlphaFoldDB" id="A0A830Z4G3"/>
<dbReference type="GO" id="GO:0007059">
    <property type="term" value="P:chromosome segregation"/>
    <property type="evidence" value="ECO:0007669"/>
    <property type="project" value="UniProtKB-KW"/>
</dbReference>
<reference evidence="5 6" key="1">
    <citation type="submission" date="2017-01" db="EMBL/GenBank/DDBJ databases">
        <authorList>
            <person name="Cao J.-M."/>
        </authorList>
    </citation>
    <scope>NUCLEOTIDE SEQUENCE [LARGE SCALE GENOMIC DNA]</scope>
    <source>
        <strain evidence="5 6">888-76</strain>
        <plasmid evidence="5 6">p888-76-1</plasmid>
    </source>
</reference>
<dbReference type="Pfam" id="PF00589">
    <property type="entry name" value="Phage_integrase"/>
    <property type="match status" value="1"/>
</dbReference>
<dbReference type="PANTHER" id="PTHR30349">
    <property type="entry name" value="PHAGE INTEGRASE-RELATED"/>
    <property type="match status" value="1"/>
</dbReference>
<keyword evidence="3" id="KW-0233">DNA recombination</keyword>
<dbReference type="PROSITE" id="PS51898">
    <property type="entry name" value="TYR_RECOMBINASE"/>
    <property type="match status" value="1"/>
</dbReference>
<evidence type="ECO:0000259" key="4">
    <source>
        <dbReference type="PROSITE" id="PS51898"/>
    </source>
</evidence>
<dbReference type="GO" id="GO:0003677">
    <property type="term" value="F:DNA binding"/>
    <property type="evidence" value="ECO:0007669"/>
    <property type="project" value="InterPro"/>
</dbReference>
<feature type="domain" description="Tyr recombinase" evidence="4">
    <location>
        <begin position="142"/>
        <end position="326"/>
    </location>
</feature>
<protein>
    <submittedName>
        <fullName evidence="5">Integrase</fullName>
    </submittedName>
</protein>
<dbReference type="Gene3D" id="1.10.443.10">
    <property type="entry name" value="Intergrase catalytic core"/>
    <property type="match status" value="1"/>
</dbReference>
<dbReference type="RefSeq" id="WP_076770362.1">
    <property type="nucleotide sequence ID" value="NZ_CP019446.1"/>
</dbReference>
<evidence type="ECO:0000256" key="2">
    <source>
        <dbReference type="ARBA" id="ARBA00022908"/>
    </source>
</evidence>
<keyword evidence="2" id="KW-0229">DNA integration</keyword>
<evidence type="ECO:0000313" key="5">
    <source>
        <dbReference type="EMBL" id="APZ07740.1"/>
    </source>
</evidence>
<dbReference type="Proteomes" id="UP000187148">
    <property type="component" value="Plasmid p888-76-1"/>
</dbReference>
<gene>
    <name evidence="5" type="ORF">BWI95_22060</name>
</gene>
<geneLocation type="plasmid" evidence="5 6">
    <name>p888-76-1</name>
</geneLocation>
<dbReference type="SUPFAM" id="SSF56349">
    <property type="entry name" value="DNA breaking-rejoining enzymes"/>
    <property type="match status" value="1"/>
</dbReference>
<dbReference type="GO" id="GO:0015074">
    <property type="term" value="P:DNA integration"/>
    <property type="evidence" value="ECO:0007669"/>
    <property type="project" value="UniProtKB-KW"/>
</dbReference>
<keyword evidence="6" id="KW-1185">Reference proteome</keyword>
<evidence type="ECO:0000256" key="3">
    <source>
        <dbReference type="ARBA" id="ARBA00023172"/>
    </source>
</evidence>
<dbReference type="InterPro" id="IPR011010">
    <property type="entry name" value="DNA_brk_join_enz"/>
</dbReference>
<dbReference type="InterPro" id="IPR050090">
    <property type="entry name" value="Tyrosine_recombinase_XerCD"/>
</dbReference>
<dbReference type="EMBL" id="CP019446">
    <property type="protein sequence ID" value="APZ07740.1"/>
    <property type="molecule type" value="Genomic_DNA"/>
</dbReference>
<sequence length="332" mass="36799">MPSLPDEDNFLPLSAPVRPGAEADLLPALKGDTVTPVNPARAYLISLNSLRSRQTMASFLNTVARILGARDLTDCSWAALRRHHVLALTEMLRDTGLAVATINTYLSALRGVALEAWMLKLMSVEDYQHIRAVRSVRGSALPRGRALSREEIRQLFGVCEADRSSKGVRDAALLGVLLGCGLRRSEAVALSYGDILAGEHALKVQGKGNKERLAYVPAGAWQRLELWVDQIRGEAPGPLFTRIRRHDCLTEERLTDQAVYHILQVRQREAGLNRCAPHDLRRTFATALLDNGEDLITVKDAMGHASVNTTQKYDRRGEEKLRKARDRLDIGD</sequence>
<dbReference type="InterPro" id="IPR004107">
    <property type="entry name" value="Integrase_SAM-like_N"/>
</dbReference>